<keyword evidence="5" id="KW-0001">2Fe-2S</keyword>
<evidence type="ECO:0000313" key="19">
    <source>
        <dbReference type="Proteomes" id="UP000004030"/>
    </source>
</evidence>
<protein>
    <recommendedName>
        <fullName evidence="14">cholesterol 7-desaturase</fullName>
        <ecNumber evidence="14">1.14.19.21</ecNumber>
    </recommendedName>
</protein>
<dbReference type="RefSeq" id="WP_007012408.1">
    <property type="nucleotide sequence ID" value="NZ_AGFM01000017.1"/>
</dbReference>
<feature type="domain" description="Rieske" evidence="17">
    <location>
        <begin position="56"/>
        <end position="162"/>
    </location>
</feature>
<keyword evidence="9" id="KW-0408">Iron</keyword>
<evidence type="ECO:0000256" key="1">
    <source>
        <dbReference type="ARBA" id="ARBA00001962"/>
    </source>
</evidence>
<accession>G6EAU5</accession>
<dbReference type="Gene3D" id="3.90.380.10">
    <property type="entry name" value="Naphthalene 1,2-dioxygenase Alpha Subunit, Chain A, domain 1"/>
    <property type="match status" value="1"/>
</dbReference>
<comment type="subcellular location">
    <subcellularLocation>
        <location evidence="2">Membrane</location>
    </subcellularLocation>
</comment>
<dbReference type="InterPro" id="IPR045605">
    <property type="entry name" value="KshA-like_C"/>
</dbReference>
<dbReference type="GO" id="GO:0005737">
    <property type="term" value="C:cytoplasm"/>
    <property type="evidence" value="ECO:0007669"/>
    <property type="project" value="TreeGrafter"/>
</dbReference>
<evidence type="ECO:0000256" key="4">
    <source>
        <dbReference type="ARBA" id="ARBA00022692"/>
    </source>
</evidence>
<evidence type="ECO:0000256" key="8">
    <source>
        <dbReference type="ARBA" id="ARBA00023002"/>
    </source>
</evidence>
<evidence type="ECO:0000256" key="6">
    <source>
        <dbReference type="ARBA" id="ARBA00022723"/>
    </source>
</evidence>
<dbReference type="PANTHER" id="PTHR21266">
    <property type="entry name" value="IRON-SULFUR DOMAIN CONTAINING PROTEIN"/>
    <property type="match status" value="1"/>
</dbReference>
<evidence type="ECO:0000256" key="10">
    <source>
        <dbReference type="ARBA" id="ARBA00023014"/>
    </source>
</evidence>
<comment type="cofactor">
    <cofactor evidence="1">
        <name>Fe cation</name>
        <dbReference type="ChEBI" id="CHEBI:24875"/>
    </cofactor>
</comment>
<dbReference type="GO" id="GO:0008203">
    <property type="term" value="P:cholesterol metabolic process"/>
    <property type="evidence" value="ECO:0007669"/>
    <property type="project" value="InterPro"/>
</dbReference>
<dbReference type="AlphaFoldDB" id="G6EAU5"/>
<evidence type="ECO:0000256" key="15">
    <source>
        <dbReference type="ARBA" id="ARBA00047853"/>
    </source>
</evidence>
<dbReference type="GO" id="GO:0051537">
    <property type="term" value="F:2 iron, 2 sulfur cluster binding"/>
    <property type="evidence" value="ECO:0007669"/>
    <property type="project" value="UniProtKB-KW"/>
</dbReference>
<keyword evidence="7" id="KW-1133">Transmembrane helix</keyword>
<evidence type="ECO:0000256" key="2">
    <source>
        <dbReference type="ARBA" id="ARBA00004370"/>
    </source>
</evidence>
<evidence type="ECO:0000256" key="7">
    <source>
        <dbReference type="ARBA" id="ARBA00022989"/>
    </source>
</evidence>
<dbReference type="PROSITE" id="PS51296">
    <property type="entry name" value="RIESKE"/>
    <property type="match status" value="1"/>
</dbReference>
<keyword evidence="10" id="KW-0411">Iron-sulfur</keyword>
<evidence type="ECO:0000256" key="12">
    <source>
        <dbReference type="ARBA" id="ARBA00025712"/>
    </source>
</evidence>
<dbReference type="SUPFAM" id="SSF50022">
    <property type="entry name" value="ISP domain"/>
    <property type="match status" value="1"/>
</dbReference>
<dbReference type="CDD" id="cd03469">
    <property type="entry name" value="Rieske_RO_Alpha_N"/>
    <property type="match status" value="1"/>
</dbReference>
<dbReference type="Pfam" id="PF00355">
    <property type="entry name" value="Rieske"/>
    <property type="match status" value="1"/>
</dbReference>
<dbReference type="InterPro" id="IPR036922">
    <property type="entry name" value="Rieske_2Fe-2S_sf"/>
</dbReference>
<keyword evidence="19" id="KW-1185">Reference proteome</keyword>
<evidence type="ECO:0000256" key="13">
    <source>
        <dbReference type="ARBA" id="ARBA00025729"/>
    </source>
</evidence>
<sequence>MSNTEIAEKPTEKTATRQALNKLNVEDIEAWRLIVPTDNPSADERNLQKQFPMGWFTVCYSSELAIGEVKPVRYFGTDLAVWRGEDGTARVIDAYCAHYGANMAVGGKVHGNLLECPFHAWRWDETGACKDIPYSRVIPPKAKRADCVPAWSTREVNGFVMVWHHPDRIAPLWEPASFTQIGHEDWTDLQTFEWKTANSMENMSDNAVDVSHFKYVHGTLNVPDYEFEFDGIMRRITAQIQVQTSKGELKGQIESITYGPGQGWVRYSGISDTLMVTGSAPIERDLMHSRFAFTQPKTEIDGPRAGLARALIKEVARQFDQDKVIFDRHHRFDPPLVCQGDGPFARNSDWFSQFYASSGKAPDMSATPDVAQFASVTG</sequence>
<comment type="catalytic activity">
    <reaction evidence="16">
        <text>cholesterol + NADPH + O2 + H(+) = 7-dehydrocholesterol + NADP(+) + 2 H2O</text>
        <dbReference type="Rhea" id="RHEA:45024"/>
        <dbReference type="ChEBI" id="CHEBI:15377"/>
        <dbReference type="ChEBI" id="CHEBI:15378"/>
        <dbReference type="ChEBI" id="CHEBI:15379"/>
        <dbReference type="ChEBI" id="CHEBI:16113"/>
        <dbReference type="ChEBI" id="CHEBI:17759"/>
        <dbReference type="ChEBI" id="CHEBI:57783"/>
        <dbReference type="ChEBI" id="CHEBI:58349"/>
        <dbReference type="EC" id="1.14.19.21"/>
    </reaction>
    <physiologicalReaction direction="left-to-right" evidence="16">
        <dbReference type="Rhea" id="RHEA:45025"/>
    </physiologicalReaction>
</comment>
<dbReference type="InterPro" id="IPR017941">
    <property type="entry name" value="Rieske_2Fe-2S"/>
</dbReference>
<comment type="caution">
    <text evidence="18">The sequence shown here is derived from an EMBL/GenBank/DDBJ whole genome shotgun (WGS) entry which is preliminary data.</text>
</comment>
<dbReference type="EC" id="1.14.19.21" evidence="14"/>
<evidence type="ECO:0000256" key="3">
    <source>
        <dbReference type="ARBA" id="ARBA00004972"/>
    </source>
</evidence>
<dbReference type="SUPFAM" id="SSF55961">
    <property type="entry name" value="Bet v1-like"/>
    <property type="match status" value="1"/>
</dbReference>
<keyword evidence="6" id="KW-0479">Metal-binding</keyword>
<reference evidence="18 19" key="1">
    <citation type="journal article" date="2012" name="J. Bacteriol.">
        <title>Genome sequence of benzo(a)pyrene-degrading bacterium Novosphingobium pentaromativorans US6-1.</title>
        <authorList>
            <person name="Luo Y.R."/>
            <person name="Kang S.G."/>
            <person name="Kim S.J."/>
            <person name="Kim M.R."/>
            <person name="Li N."/>
            <person name="Lee J.H."/>
            <person name="Kwon K.K."/>
        </authorList>
    </citation>
    <scope>NUCLEOTIDE SEQUENCE [LARGE SCALE GENOMIC DNA]</scope>
    <source>
        <strain evidence="18 19">US6-1</strain>
    </source>
</reference>
<dbReference type="EMBL" id="AGFM01000017">
    <property type="protein sequence ID" value="EHJ61732.1"/>
    <property type="molecule type" value="Genomic_DNA"/>
</dbReference>
<comment type="similarity">
    <text evidence="13">Belongs to the cholesterol 7-desaturase family.</text>
</comment>
<evidence type="ECO:0000256" key="5">
    <source>
        <dbReference type="ARBA" id="ARBA00022714"/>
    </source>
</evidence>
<evidence type="ECO:0000256" key="9">
    <source>
        <dbReference type="ARBA" id="ARBA00023004"/>
    </source>
</evidence>
<evidence type="ECO:0000256" key="16">
    <source>
        <dbReference type="ARBA" id="ARBA00049548"/>
    </source>
</evidence>
<evidence type="ECO:0000256" key="11">
    <source>
        <dbReference type="ARBA" id="ARBA00023136"/>
    </source>
</evidence>
<keyword evidence="8" id="KW-0560">Oxidoreductase</keyword>
<dbReference type="eggNOG" id="COG4638">
    <property type="taxonomic scope" value="Bacteria"/>
</dbReference>
<name>G6EAU5_9SPHN</name>
<dbReference type="GO" id="GO:0170056">
    <property type="term" value="F:cholesterol 7-desaturase [NAD(P)H] activity"/>
    <property type="evidence" value="ECO:0007669"/>
    <property type="project" value="UniProtKB-EC"/>
</dbReference>
<comment type="pathway">
    <text evidence="12">Steroid hormone biosynthesis; dafachronic acid biosynthesis.</text>
</comment>
<comment type="pathway">
    <text evidence="3">Hormone biosynthesis.</text>
</comment>
<dbReference type="PANTHER" id="PTHR21266:SF32">
    <property type="entry name" value="CHOLESTEROL 7-DESATURASE NVD"/>
    <property type="match status" value="1"/>
</dbReference>
<evidence type="ECO:0000256" key="14">
    <source>
        <dbReference type="ARBA" id="ARBA00026095"/>
    </source>
</evidence>
<dbReference type="InterPro" id="IPR050584">
    <property type="entry name" value="Cholesterol_7-desaturase"/>
</dbReference>
<evidence type="ECO:0000259" key="17">
    <source>
        <dbReference type="PROSITE" id="PS51296"/>
    </source>
</evidence>
<dbReference type="OrthoDB" id="9800776at2"/>
<dbReference type="Gene3D" id="2.102.10.10">
    <property type="entry name" value="Rieske [2Fe-2S] iron-sulphur domain"/>
    <property type="match status" value="1"/>
</dbReference>
<dbReference type="PATRIC" id="fig|1088721.3.peg.1474"/>
<organism evidence="18 19">
    <name type="scientific">Novosphingobium pentaromativorans US6-1</name>
    <dbReference type="NCBI Taxonomy" id="1088721"/>
    <lineage>
        <taxon>Bacteria</taxon>
        <taxon>Pseudomonadati</taxon>
        <taxon>Pseudomonadota</taxon>
        <taxon>Alphaproteobacteria</taxon>
        <taxon>Sphingomonadales</taxon>
        <taxon>Sphingomonadaceae</taxon>
        <taxon>Novosphingobium</taxon>
    </lineage>
</organism>
<gene>
    <name evidence="18" type="ORF">NSU_1493</name>
</gene>
<comment type="catalytic activity">
    <reaction evidence="15">
        <text>cholesterol + NADH + O2 + H(+) = 7-dehydrocholesterol + NAD(+) + 2 H2O</text>
        <dbReference type="Rhea" id="RHEA:51644"/>
        <dbReference type="ChEBI" id="CHEBI:15377"/>
        <dbReference type="ChEBI" id="CHEBI:15378"/>
        <dbReference type="ChEBI" id="CHEBI:15379"/>
        <dbReference type="ChEBI" id="CHEBI:16113"/>
        <dbReference type="ChEBI" id="CHEBI:17759"/>
        <dbReference type="ChEBI" id="CHEBI:57540"/>
        <dbReference type="ChEBI" id="CHEBI:57945"/>
        <dbReference type="EC" id="1.14.19.21"/>
    </reaction>
    <physiologicalReaction direction="left-to-right" evidence="15">
        <dbReference type="Rhea" id="RHEA:51645"/>
    </physiologicalReaction>
</comment>
<dbReference type="GO" id="GO:0016020">
    <property type="term" value="C:membrane"/>
    <property type="evidence" value="ECO:0007669"/>
    <property type="project" value="UniProtKB-SubCell"/>
</dbReference>
<keyword evidence="11" id="KW-0472">Membrane</keyword>
<dbReference type="Proteomes" id="UP000004030">
    <property type="component" value="Unassembled WGS sequence"/>
</dbReference>
<evidence type="ECO:0000313" key="18">
    <source>
        <dbReference type="EMBL" id="EHJ61732.1"/>
    </source>
</evidence>
<keyword evidence="4" id="KW-0812">Transmembrane</keyword>
<dbReference type="Pfam" id="PF19298">
    <property type="entry name" value="KshA_C"/>
    <property type="match status" value="1"/>
</dbReference>
<dbReference type="GO" id="GO:0046872">
    <property type="term" value="F:metal ion binding"/>
    <property type="evidence" value="ECO:0007669"/>
    <property type="project" value="UniProtKB-KW"/>
</dbReference>
<proteinExistence type="inferred from homology"/>